<name>A0A1M4ZFM6_9BACT</name>
<dbReference type="Gene3D" id="2.60.120.40">
    <property type="match status" value="1"/>
</dbReference>
<protein>
    <submittedName>
        <fullName evidence="2">Uncharacterized protein</fullName>
    </submittedName>
</protein>
<sequence length="268" mass="28309">MKKKILLLMGIFSIGISCAQVGINTLNPEAVLDIRSTGSTTSTKALIVKNNTGTEIFSVRDDGRIITAGVITPSVLLDLRDGTDNSIVAVGQSNQTGAIAGGGALKYDTSAKSLYLSDGINWNVLASDYIKAFVVADITNASQNFANNTTNTISNWTIVSDQTNSFNPLSGIFTAKRSSVYSVSLNITLDDGAVNARTQLQASIKASGGQEVKCITTFNTAGTLPTGVQCSGNFNLALNETLSTSLWHNLGSTKNIKVEYNNLTIVEL</sequence>
<dbReference type="EMBL" id="FQUC01000004">
    <property type="protein sequence ID" value="SHF16785.1"/>
    <property type="molecule type" value="Genomic_DNA"/>
</dbReference>
<feature type="signal peptide" evidence="1">
    <location>
        <begin position="1"/>
        <end position="19"/>
    </location>
</feature>
<dbReference type="RefSeq" id="WP_062181525.1">
    <property type="nucleotide sequence ID" value="NZ_BBXL01000013.1"/>
</dbReference>
<feature type="chain" id="PRO_5009908602" evidence="1">
    <location>
        <begin position="20"/>
        <end position="268"/>
    </location>
</feature>
<proteinExistence type="predicted"/>
<keyword evidence="1" id="KW-0732">Signal</keyword>
<gene>
    <name evidence="2" type="ORF">SAMN05444362_10475</name>
</gene>
<evidence type="ECO:0000256" key="1">
    <source>
        <dbReference type="SAM" id="SignalP"/>
    </source>
</evidence>
<evidence type="ECO:0000313" key="3">
    <source>
        <dbReference type="Proteomes" id="UP000184480"/>
    </source>
</evidence>
<dbReference type="InterPro" id="IPR008983">
    <property type="entry name" value="Tumour_necrosis_fac-like_dom"/>
</dbReference>
<dbReference type="SUPFAM" id="SSF49842">
    <property type="entry name" value="TNF-like"/>
    <property type="match status" value="1"/>
</dbReference>
<dbReference type="AlphaFoldDB" id="A0A1M4ZFM6"/>
<dbReference type="Proteomes" id="UP000184480">
    <property type="component" value="Unassembled WGS sequence"/>
</dbReference>
<accession>A0A1M4ZFM6</accession>
<organism evidence="2 3">
    <name type="scientific">Dysgonomonas macrotermitis</name>
    <dbReference type="NCBI Taxonomy" id="1346286"/>
    <lineage>
        <taxon>Bacteria</taxon>
        <taxon>Pseudomonadati</taxon>
        <taxon>Bacteroidota</taxon>
        <taxon>Bacteroidia</taxon>
        <taxon>Bacteroidales</taxon>
        <taxon>Dysgonomonadaceae</taxon>
        <taxon>Dysgonomonas</taxon>
    </lineage>
</organism>
<dbReference type="STRING" id="1346286.SAMN05444362_10475"/>
<dbReference type="PROSITE" id="PS51257">
    <property type="entry name" value="PROKAR_LIPOPROTEIN"/>
    <property type="match status" value="1"/>
</dbReference>
<dbReference type="OrthoDB" id="1240046at2"/>
<keyword evidence="3" id="KW-1185">Reference proteome</keyword>
<evidence type="ECO:0000313" key="2">
    <source>
        <dbReference type="EMBL" id="SHF16785.1"/>
    </source>
</evidence>
<reference evidence="3" key="1">
    <citation type="submission" date="2016-11" db="EMBL/GenBank/DDBJ databases">
        <authorList>
            <person name="Varghese N."/>
            <person name="Submissions S."/>
        </authorList>
    </citation>
    <scope>NUCLEOTIDE SEQUENCE [LARGE SCALE GENOMIC DNA]</scope>
    <source>
        <strain evidence="3">DSM 27370</strain>
    </source>
</reference>